<keyword evidence="7 9" id="KW-0234">DNA repair</keyword>
<evidence type="ECO:0000256" key="2">
    <source>
        <dbReference type="ARBA" id="ARBA00022763"/>
    </source>
</evidence>
<dbReference type="Gene3D" id="3.40.50.300">
    <property type="entry name" value="P-loop containing nucleotide triphosphate hydrolases"/>
    <property type="match status" value="1"/>
</dbReference>
<dbReference type="InterPro" id="IPR051055">
    <property type="entry name" value="PIF1_helicase"/>
</dbReference>
<keyword evidence="1 9" id="KW-0547">Nucleotide-binding</keyword>
<evidence type="ECO:0000256" key="3">
    <source>
        <dbReference type="ARBA" id="ARBA00022801"/>
    </source>
</evidence>
<comment type="catalytic activity">
    <reaction evidence="9">
        <text>ATP + H2O = ADP + phosphate + H(+)</text>
        <dbReference type="Rhea" id="RHEA:13065"/>
        <dbReference type="ChEBI" id="CHEBI:15377"/>
        <dbReference type="ChEBI" id="CHEBI:15378"/>
        <dbReference type="ChEBI" id="CHEBI:30616"/>
        <dbReference type="ChEBI" id="CHEBI:43474"/>
        <dbReference type="ChEBI" id="CHEBI:456216"/>
        <dbReference type="EC" id="5.6.2.3"/>
    </reaction>
</comment>
<keyword evidence="2 9" id="KW-0227">DNA damage</keyword>
<keyword evidence="9" id="KW-0233">DNA recombination</keyword>
<dbReference type="PANTHER" id="PTHR47642:SF5">
    <property type="entry name" value="ATP-DEPENDENT DNA HELICASE"/>
    <property type="match status" value="1"/>
</dbReference>
<evidence type="ECO:0000256" key="4">
    <source>
        <dbReference type="ARBA" id="ARBA00022806"/>
    </source>
</evidence>
<comment type="cofactor">
    <cofactor evidence="9">
        <name>Mg(2+)</name>
        <dbReference type="ChEBI" id="CHEBI:18420"/>
    </cofactor>
</comment>
<dbReference type="InterPro" id="IPR049163">
    <property type="entry name" value="Pif1-like_2B_dom"/>
</dbReference>
<feature type="domain" description="DNA helicase Pif1-like DEAD-box helicase" evidence="11">
    <location>
        <begin position="142"/>
        <end position="361"/>
    </location>
</feature>
<evidence type="ECO:0000256" key="8">
    <source>
        <dbReference type="ARBA" id="ARBA00023235"/>
    </source>
</evidence>
<accession>A0ABR3I8Q9</accession>
<evidence type="ECO:0000256" key="5">
    <source>
        <dbReference type="ARBA" id="ARBA00022840"/>
    </source>
</evidence>
<keyword evidence="3 9" id="KW-0378">Hydrolase</keyword>
<keyword evidence="4 9" id="KW-0347">Helicase</keyword>
<organism evidence="13 14">
    <name type="scientific">Loxostege sticticalis</name>
    <name type="common">Beet webworm moth</name>
    <dbReference type="NCBI Taxonomy" id="481309"/>
    <lineage>
        <taxon>Eukaryota</taxon>
        <taxon>Metazoa</taxon>
        <taxon>Ecdysozoa</taxon>
        <taxon>Arthropoda</taxon>
        <taxon>Hexapoda</taxon>
        <taxon>Insecta</taxon>
        <taxon>Pterygota</taxon>
        <taxon>Neoptera</taxon>
        <taxon>Endopterygota</taxon>
        <taxon>Lepidoptera</taxon>
        <taxon>Glossata</taxon>
        <taxon>Ditrysia</taxon>
        <taxon>Pyraloidea</taxon>
        <taxon>Crambidae</taxon>
        <taxon>Pyraustinae</taxon>
        <taxon>Loxostege</taxon>
    </lineage>
</organism>
<evidence type="ECO:0000259" key="12">
    <source>
        <dbReference type="Pfam" id="PF21530"/>
    </source>
</evidence>
<dbReference type="InterPro" id="IPR027417">
    <property type="entry name" value="P-loop_NTPase"/>
</dbReference>
<proteinExistence type="inferred from homology"/>
<dbReference type="InterPro" id="IPR010285">
    <property type="entry name" value="DNA_helicase_pif1-like_DEAD"/>
</dbReference>
<name>A0ABR3I8Q9_LOXSC</name>
<evidence type="ECO:0000256" key="9">
    <source>
        <dbReference type="RuleBase" id="RU363044"/>
    </source>
</evidence>
<keyword evidence="5 9" id="KW-0067">ATP-binding</keyword>
<dbReference type="EC" id="5.6.2.3" evidence="9"/>
<sequence>MKKRSRPAVLRTRYYTADSDPEAYYYSLLVTHCPFRSESELLEGYDNAKDAFLAKRGLLRPLHSRYDNELLSRWENEIQDALRRLAAEQAADLCANVSVTNHQTSILQPPFHDIVIQEDDFEDNVVVNTMSDEDFLRGVNSLNHDQKQLFAKVSDKLRTNTTNDQQRTLLMFITGGAGSGKSFTLKLLVEQIRRLSSNTSVTITAPTGVAARLVGGCTLHSTFVLPIEKGQTVTLRPLTGDRLQRERNKWRNIEWVIIDEVSMVPYSTLRNIHLRLQELKQNDRVFGGVNVLAFGDLMQLPPVAATLGGAYCFKQPEHLVHEPHLWRMFDFCELSQNMRQANDNTFVDLLNNIRVGKLTLEQLATLDTRKITNETNDYDEIMSERLTLLTKMYTITAIDTSTESKTYGQTPKPEHLPSDPNRTGGIINSIELGIGSRVMLRRNLNVNKGLVNGAMGVVKAFEWPALRRDQLEQGEQPSAVLIQFDDASIKADINGFIRIEPCLTEFDGLRGSGKIQRKMLPLILSWACTVHKLQGCTLDKAVINLGRSLFAKGQAYVALSRVRTIEGLFISALDHNKLLKNPHDSRSLAELDRLRNLPRSS</sequence>
<dbReference type="Pfam" id="PF05970">
    <property type="entry name" value="PIF1"/>
    <property type="match status" value="1"/>
</dbReference>
<dbReference type="Proteomes" id="UP001549920">
    <property type="component" value="Unassembled WGS sequence"/>
</dbReference>
<comment type="similarity">
    <text evidence="9">Belongs to the helicase family.</text>
</comment>
<keyword evidence="6" id="KW-0238">DNA-binding</keyword>
<keyword evidence="8" id="KW-0413">Isomerase</keyword>
<evidence type="ECO:0000313" key="13">
    <source>
        <dbReference type="EMBL" id="KAL0892661.1"/>
    </source>
</evidence>
<protein>
    <recommendedName>
        <fullName evidence="9">ATP-dependent DNA helicase</fullName>
        <ecNumber evidence="9">5.6.2.3</ecNumber>
    </recommendedName>
</protein>
<evidence type="ECO:0000256" key="1">
    <source>
        <dbReference type="ARBA" id="ARBA00022741"/>
    </source>
</evidence>
<dbReference type="SUPFAM" id="SSF52540">
    <property type="entry name" value="P-loop containing nucleoside triphosphate hydrolases"/>
    <property type="match status" value="2"/>
</dbReference>
<dbReference type="Pfam" id="PF21530">
    <property type="entry name" value="Pif1_2B_dom"/>
    <property type="match status" value="1"/>
</dbReference>
<evidence type="ECO:0000256" key="10">
    <source>
        <dbReference type="SAM" id="MobiDB-lite"/>
    </source>
</evidence>
<evidence type="ECO:0000259" key="11">
    <source>
        <dbReference type="Pfam" id="PF05970"/>
    </source>
</evidence>
<evidence type="ECO:0000256" key="7">
    <source>
        <dbReference type="ARBA" id="ARBA00023204"/>
    </source>
</evidence>
<feature type="domain" description="DNA helicase Pif1-like 2B" evidence="12">
    <location>
        <begin position="431"/>
        <end position="460"/>
    </location>
</feature>
<evidence type="ECO:0000256" key="6">
    <source>
        <dbReference type="ARBA" id="ARBA00023125"/>
    </source>
</evidence>
<evidence type="ECO:0000313" key="14">
    <source>
        <dbReference type="Proteomes" id="UP001549920"/>
    </source>
</evidence>
<gene>
    <name evidence="13" type="ORF">ABMA27_014384</name>
</gene>
<comment type="caution">
    <text evidence="13">The sequence shown here is derived from an EMBL/GenBank/DDBJ whole genome shotgun (WGS) entry which is preliminary data.</text>
</comment>
<dbReference type="CDD" id="cd18809">
    <property type="entry name" value="SF1_C_RecD"/>
    <property type="match status" value="1"/>
</dbReference>
<dbReference type="PANTHER" id="PTHR47642">
    <property type="entry name" value="ATP-DEPENDENT DNA HELICASE"/>
    <property type="match status" value="1"/>
</dbReference>
<keyword evidence="14" id="KW-1185">Reference proteome</keyword>
<reference evidence="13 14" key="1">
    <citation type="submission" date="2024-06" db="EMBL/GenBank/DDBJ databases">
        <title>A chromosome-level genome assembly of beet webworm, Loxostege sticticalis.</title>
        <authorList>
            <person name="Zhang Y."/>
        </authorList>
    </citation>
    <scope>NUCLEOTIDE SEQUENCE [LARGE SCALE GENOMIC DNA]</scope>
    <source>
        <strain evidence="13">AQ026</strain>
        <tissue evidence="13">Whole body</tissue>
    </source>
</reference>
<feature type="region of interest" description="Disordered" evidence="10">
    <location>
        <begin position="403"/>
        <end position="422"/>
    </location>
</feature>
<dbReference type="EMBL" id="JBEUOH010000006">
    <property type="protein sequence ID" value="KAL0892661.1"/>
    <property type="molecule type" value="Genomic_DNA"/>
</dbReference>